<dbReference type="Proteomes" id="UP001254257">
    <property type="component" value="Unassembled WGS sequence"/>
</dbReference>
<keyword evidence="7" id="KW-1185">Reference proteome</keyword>
<evidence type="ECO:0000256" key="2">
    <source>
        <dbReference type="ARBA" id="ARBA00022692"/>
    </source>
</evidence>
<gene>
    <name evidence="6" type="ORF">RKE40_09400</name>
</gene>
<proteinExistence type="predicted"/>
<accession>A0ABU3S5N2</accession>
<keyword evidence="2 5" id="KW-0812">Transmembrane</keyword>
<name>A0ABU3S5N2_9HYPH</name>
<dbReference type="Pfam" id="PF13564">
    <property type="entry name" value="DoxX_2"/>
    <property type="match status" value="1"/>
</dbReference>
<comment type="caution">
    <text evidence="6">The sequence shown here is derived from an EMBL/GenBank/DDBJ whole genome shotgun (WGS) entry which is preliminary data.</text>
</comment>
<evidence type="ECO:0000256" key="4">
    <source>
        <dbReference type="ARBA" id="ARBA00023136"/>
    </source>
</evidence>
<evidence type="ECO:0000313" key="6">
    <source>
        <dbReference type="EMBL" id="MDU0340096.1"/>
    </source>
</evidence>
<dbReference type="InterPro" id="IPR032808">
    <property type="entry name" value="DoxX"/>
</dbReference>
<reference evidence="6 7" key="1">
    <citation type="submission" date="2023-09" db="EMBL/GenBank/DDBJ databases">
        <title>Whole genome shotgun sequencing (WGS) of Bosea sp. ZW T0_25, isolated from stored onions (Allium cepa).</title>
        <authorList>
            <person name="Stoll D.A."/>
            <person name="Huch M."/>
        </authorList>
    </citation>
    <scope>NUCLEOTIDE SEQUENCE [LARGE SCALE GENOMIC DNA]</scope>
    <source>
        <strain evidence="6 7">ZW T0_25</strain>
    </source>
</reference>
<keyword evidence="3 5" id="KW-1133">Transmembrane helix</keyword>
<feature type="transmembrane region" description="Helical" evidence="5">
    <location>
        <begin position="54"/>
        <end position="72"/>
    </location>
</feature>
<dbReference type="RefSeq" id="WP_316017964.1">
    <property type="nucleotide sequence ID" value="NZ_JAWDID010000010.1"/>
</dbReference>
<evidence type="ECO:0000256" key="1">
    <source>
        <dbReference type="ARBA" id="ARBA00004141"/>
    </source>
</evidence>
<dbReference type="EMBL" id="JAWDID010000010">
    <property type="protein sequence ID" value="MDU0340096.1"/>
    <property type="molecule type" value="Genomic_DNA"/>
</dbReference>
<organism evidence="6 7">
    <name type="scientific">Bosea rubneri</name>
    <dbReference type="NCBI Taxonomy" id="3075434"/>
    <lineage>
        <taxon>Bacteria</taxon>
        <taxon>Pseudomonadati</taxon>
        <taxon>Pseudomonadota</taxon>
        <taxon>Alphaproteobacteria</taxon>
        <taxon>Hyphomicrobiales</taxon>
        <taxon>Boseaceae</taxon>
        <taxon>Bosea</taxon>
    </lineage>
</organism>
<keyword evidence="4 5" id="KW-0472">Membrane</keyword>
<evidence type="ECO:0000256" key="3">
    <source>
        <dbReference type="ARBA" id="ARBA00022989"/>
    </source>
</evidence>
<evidence type="ECO:0000313" key="7">
    <source>
        <dbReference type="Proteomes" id="UP001254257"/>
    </source>
</evidence>
<feature type="transmembrane region" description="Helical" evidence="5">
    <location>
        <begin position="103"/>
        <end position="119"/>
    </location>
</feature>
<feature type="transmembrane region" description="Helical" evidence="5">
    <location>
        <begin position="15"/>
        <end position="34"/>
    </location>
</feature>
<protein>
    <submittedName>
        <fullName evidence="6">DoxX family protein</fullName>
    </submittedName>
</protein>
<comment type="subcellular location">
    <subcellularLocation>
        <location evidence="1">Membrane</location>
        <topology evidence="1">Multi-pass membrane protein</topology>
    </subcellularLocation>
</comment>
<sequence>MPALEIPEAPRWRRLALWAVKAVLAAVFAAAGGAKLAGAQPMVEAFGTIGLGQWFRYLTGAIELAGAAALLLPALAGFAALLLAATMAGAALTHLTVLPGSPLPALALLTLCLLVAGAHRRTIEAALGSPPPGQN</sequence>
<evidence type="ECO:0000256" key="5">
    <source>
        <dbReference type="SAM" id="Phobius"/>
    </source>
</evidence>